<proteinExistence type="predicted"/>
<evidence type="ECO:0000313" key="2">
    <source>
        <dbReference type="Proteomes" id="UP001187192"/>
    </source>
</evidence>
<dbReference type="EMBL" id="BTGU01010578">
    <property type="protein sequence ID" value="GMN73221.1"/>
    <property type="molecule type" value="Genomic_DNA"/>
</dbReference>
<dbReference type="Proteomes" id="UP001187192">
    <property type="component" value="Unassembled WGS sequence"/>
</dbReference>
<protein>
    <submittedName>
        <fullName evidence="1">Uncharacterized protein</fullName>
    </submittedName>
</protein>
<name>A0AA88JI20_FICCA</name>
<sequence length="18" mass="1914">MSEGATTSSTSKKAEDRK</sequence>
<organism evidence="1 2">
    <name type="scientific">Ficus carica</name>
    <name type="common">Common fig</name>
    <dbReference type="NCBI Taxonomy" id="3494"/>
    <lineage>
        <taxon>Eukaryota</taxon>
        <taxon>Viridiplantae</taxon>
        <taxon>Streptophyta</taxon>
        <taxon>Embryophyta</taxon>
        <taxon>Tracheophyta</taxon>
        <taxon>Spermatophyta</taxon>
        <taxon>Magnoliopsida</taxon>
        <taxon>eudicotyledons</taxon>
        <taxon>Gunneridae</taxon>
        <taxon>Pentapetalae</taxon>
        <taxon>rosids</taxon>
        <taxon>fabids</taxon>
        <taxon>Rosales</taxon>
        <taxon>Moraceae</taxon>
        <taxon>Ficeae</taxon>
        <taxon>Ficus</taxon>
    </lineage>
</organism>
<evidence type="ECO:0000313" key="1">
    <source>
        <dbReference type="EMBL" id="GMN73221.1"/>
    </source>
</evidence>
<accession>A0AA88JI20</accession>
<dbReference type="AlphaFoldDB" id="A0AA88JI20"/>
<gene>
    <name evidence="1" type="ORF">TIFTF001_052143</name>
</gene>
<comment type="caution">
    <text evidence="1">The sequence shown here is derived from an EMBL/GenBank/DDBJ whole genome shotgun (WGS) entry which is preliminary data.</text>
</comment>
<keyword evidence="2" id="KW-1185">Reference proteome</keyword>
<reference evidence="1" key="1">
    <citation type="submission" date="2023-07" db="EMBL/GenBank/DDBJ databases">
        <title>draft genome sequence of fig (Ficus carica).</title>
        <authorList>
            <person name="Takahashi T."/>
            <person name="Nishimura K."/>
        </authorList>
    </citation>
    <scope>NUCLEOTIDE SEQUENCE</scope>
</reference>